<dbReference type="PROSITE" id="PS50109">
    <property type="entry name" value="HIS_KIN"/>
    <property type="match status" value="1"/>
</dbReference>
<evidence type="ECO:0000259" key="10">
    <source>
        <dbReference type="PROSITE" id="PS50109"/>
    </source>
</evidence>
<dbReference type="Gene3D" id="3.30.565.10">
    <property type="entry name" value="Histidine kinase-like ATPase, C-terminal domain"/>
    <property type="match status" value="1"/>
</dbReference>
<evidence type="ECO:0000256" key="7">
    <source>
        <dbReference type="ARBA" id="ARBA00022840"/>
    </source>
</evidence>
<dbReference type="Pfam" id="PF00512">
    <property type="entry name" value="HisKA"/>
    <property type="match status" value="1"/>
</dbReference>
<keyword evidence="9" id="KW-0472">Membrane</keyword>
<evidence type="ECO:0000256" key="2">
    <source>
        <dbReference type="ARBA" id="ARBA00012438"/>
    </source>
</evidence>
<reference evidence="11 12" key="1">
    <citation type="journal article" date="2017" name="Genome Announc.">
        <title>Draft Genome Sequence of Romboutsia weinsteinii sp. nov. Strain CCRI-19649(T) Isolated from Surface Water.</title>
        <authorList>
            <person name="Maheux A.F."/>
            <person name="Boudreau D.K."/>
            <person name="Berube E."/>
            <person name="Boissinot M."/>
            <person name="Cantin P."/>
            <person name="Raymond F."/>
            <person name="Corbeil J."/>
            <person name="Omar R.F."/>
            <person name="Bergeron M.G."/>
        </authorList>
    </citation>
    <scope>NUCLEOTIDE SEQUENCE [LARGE SCALE GENOMIC DNA]</scope>
    <source>
        <strain evidence="11 12">CCRI-19649</strain>
    </source>
</reference>
<proteinExistence type="predicted"/>
<sequence>MFFILMIVMFISEDILRYGVHIHILYAVFLISMGVIAINTIRFNKNSVSIFLGMIFAVTGVFDIIYLFIIINSINSINTIKWMSIISTNIISILPAIGIFFSFNYIERNRVSYVTTVLVTITSIGILLLEFVTGYDISKVEVKWVEVIASLSVVILTYLSLKKSKAIENEEQKYLNRILIILVLSRIPIVLGFMFADSNAKFVVARIIVSLSIIYIYKYMVYTNIRKPYEELNIINEELVYKSKVLKENNEKLIENSKKMRALKALIFEKESKLRARLDASSNSVIVFSEEKEIIYTNKTFNLVFQGGCKENTPEYYLKTNIYDYDNLINNIENVLSTEENMKSFIYSTNDKVYQATFAPLLIKDEIKGALCILIDKTTEKAFEKEITETNLRYESFLESIGDGIIVLQDNKKIYINKACKKIFKDRVEEIEFYLNRKKDNKEELYVIDGEAIYVEMSYSEYSKYGKHKTIIVVRDITRRKIAQMKLRESQNSYSRLIDILPDGICLLNRNLEIEYANQSLLKIIGISDINEILNTNIKKILDINIREEYDFDKKMRKILDKSKHLLLLENEIINKDKKSIQVEINALPFEYSESKNIMLIIKDITHKKDSEKVERELLDRLNTDKVKTEFFANMSHELKTPLNVISSANQLIDSFYQNGKVKDYNDNIKSHIDLVRQNSYRLQRLINNIIDLTKMESGYYKLMPGKYNIVSIIEDLFMKVENYASKKDISIIFDTELEEIYLQVDKYQIERAMLNLLSNCIKFTPNGGKIYLNIYDRKENIVVSVKDTGVGIPRGKLDIIFEEFTQVDTTLSRNTEGSGIGLAIVKNLVKLHGGKIKVISEENRGTEFLISLPVESINGGHSQEDRSIYNIDEEIKVEFSDIYY</sequence>
<dbReference type="InterPro" id="IPR005467">
    <property type="entry name" value="His_kinase_dom"/>
</dbReference>
<dbReference type="Gene3D" id="1.10.287.130">
    <property type="match status" value="1"/>
</dbReference>
<evidence type="ECO:0000256" key="3">
    <source>
        <dbReference type="ARBA" id="ARBA00022553"/>
    </source>
</evidence>
<dbReference type="Proteomes" id="UP000215694">
    <property type="component" value="Unassembled WGS sequence"/>
</dbReference>
<evidence type="ECO:0000256" key="9">
    <source>
        <dbReference type="SAM" id="Phobius"/>
    </source>
</evidence>
<keyword evidence="12" id="KW-1185">Reference proteome</keyword>
<dbReference type="CDD" id="cd00082">
    <property type="entry name" value="HisKA"/>
    <property type="match status" value="1"/>
</dbReference>
<keyword evidence="5" id="KW-0547">Nucleotide-binding</keyword>
<dbReference type="InterPro" id="IPR033425">
    <property type="entry name" value="MASE3"/>
</dbReference>
<keyword evidence="6" id="KW-0418">Kinase</keyword>
<evidence type="ECO:0000256" key="1">
    <source>
        <dbReference type="ARBA" id="ARBA00000085"/>
    </source>
</evidence>
<evidence type="ECO:0000313" key="12">
    <source>
        <dbReference type="Proteomes" id="UP000215694"/>
    </source>
</evidence>
<dbReference type="Pfam" id="PF02518">
    <property type="entry name" value="HATPase_c"/>
    <property type="match status" value="1"/>
</dbReference>
<dbReference type="Gene3D" id="3.30.450.20">
    <property type="entry name" value="PAS domain"/>
    <property type="match status" value="3"/>
</dbReference>
<dbReference type="SMART" id="SM00388">
    <property type="entry name" value="HisKA"/>
    <property type="match status" value="1"/>
</dbReference>
<dbReference type="SUPFAM" id="SSF55785">
    <property type="entry name" value="PYP-like sensor domain (PAS domain)"/>
    <property type="match status" value="2"/>
</dbReference>
<keyword evidence="4" id="KW-0808">Transferase</keyword>
<dbReference type="PRINTS" id="PR00344">
    <property type="entry name" value="BCTRLSENSOR"/>
</dbReference>
<evidence type="ECO:0000313" key="11">
    <source>
        <dbReference type="EMBL" id="RDY29795.1"/>
    </source>
</evidence>
<keyword evidence="3" id="KW-0597">Phosphoprotein</keyword>
<feature type="transmembrane region" description="Helical" evidence="9">
    <location>
        <begin position="113"/>
        <end position="132"/>
    </location>
</feature>
<dbReference type="Pfam" id="PF13426">
    <property type="entry name" value="PAS_9"/>
    <property type="match status" value="1"/>
</dbReference>
<dbReference type="GO" id="GO:0000155">
    <property type="term" value="F:phosphorelay sensor kinase activity"/>
    <property type="evidence" value="ECO:0007669"/>
    <property type="project" value="InterPro"/>
</dbReference>
<feature type="transmembrane region" description="Helical" evidence="9">
    <location>
        <begin position="144"/>
        <end position="162"/>
    </location>
</feature>
<feature type="transmembrane region" description="Helical" evidence="9">
    <location>
        <begin position="83"/>
        <end position="106"/>
    </location>
</feature>
<dbReference type="Pfam" id="PF17159">
    <property type="entry name" value="MASE3"/>
    <property type="match status" value="1"/>
</dbReference>
<dbReference type="GO" id="GO:0005524">
    <property type="term" value="F:ATP binding"/>
    <property type="evidence" value="ECO:0007669"/>
    <property type="project" value="UniProtKB-KW"/>
</dbReference>
<evidence type="ECO:0000256" key="4">
    <source>
        <dbReference type="ARBA" id="ARBA00022679"/>
    </source>
</evidence>
<keyword evidence="9" id="KW-0812">Transmembrane</keyword>
<dbReference type="InterPro" id="IPR035965">
    <property type="entry name" value="PAS-like_dom_sf"/>
</dbReference>
<comment type="caution">
    <text evidence="11">The sequence shown here is derived from an EMBL/GenBank/DDBJ whole genome shotgun (WGS) entry which is preliminary data.</text>
</comment>
<keyword evidence="9" id="KW-1133">Transmembrane helix</keyword>
<dbReference type="InterPro" id="IPR003661">
    <property type="entry name" value="HisK_dim/P_dom"/>
</dbReference>
<gene>
    <name evidence="11" type="ORF">CHL78_000470</name>
</gene>
<dbReference type="InterPro" id="IPR000014">
    <property type="entry name" value="PAS"/>
</dbReference>
<dbReference type="SMART" id="SM00387">
    <property type="entry name" value="HATPase_c"/>
    <property type="match status" value="1"/>
</dbReference>
<dbReference type="OrthoDB" id="9813394at2"/>
<evidence type="ECO:0000256" key="5">
    <source>
        <dbReference type="ARBA" id="ARBA00022741"/>
    </source>
</evidence>
<dbReference type="InterPro" id="IPR050736">
    <property type="entry name" value="Sensor_HK_Regulatory"/>
</dbReference>
<dbReference type="InterPro" id="IPR036890">
    <property type="entry name" value="HATPase_C_sf"/>
</dbReference>
<name>A0A371JAK9_9FIRM</name>
<evidence type="ECO:0000256" key="6">
    <source>
        <dbReference type="ARBA" id="ARBA00022777"/>
    </source>
</evidence>
<evidence type="ECO:0000256" key="8">
    <source>
        <dbReference type="ARBA" id="ARBA00023012"/>
    </source>
</evidence>
<organism evidence="11 12">
    <name type="scientific">Romboutsia weinsteinii</name>
    <dbReference type="NCBI Taxonomy" id="2020949"/>
    <lineage>
        <taxon>Bacteria</taxon>
        <taxon>Bacillati</taxon>
        <taxon>Bacillota</taxon>
        <taxon>Clostridia</taxon>
        <taxon>Peptostreptococcales</taxon>
        <taxon>Peptostreptococcaceae</taxon>
        <taxon>Romboutsia</taxon>
    </lineage>
</organism>
<accession>A0A371JAK9</accession>
<dbReference type="InterPro" id="IPR036097">
    <property type="entry name" value="HisK_dim/P_sf"/>
</dbReference>
<dbReference type="SMART" id="SM00091">
    <property type="entry name" value="PAS"/>
    <property type="match status" value="2"/>
</dbReference>
<feature type="transmembrane region" description="Helical" evidence="9">
    <location>
        <begin position="20"/>
        <end position="38"/>
    </location>
</feature>
<dbReference type="CDD" id="cd00130">
    <property type="entry name" value="PAS"/>
    <property type="match status" value="1"/>
</dbReference>
<dbReference type="NCBIfam" id="TIGR00229">
    <property type="entry name" value="sensory_box"/>
    <property type="match status" value="1"/>
</dbReference>
<comment type="catalytic activity">
    <reaction evidence="1">
        <text>ATP + protein L-histidine = ADP + protein N-phospho-L-histidine.</text>
        <dbReference type="EC" id="2.7.13.3"/>
    </reaction>
</comment>
<feature type="transmembrane region" description="Helical" evidence="9">
    <location>
        <begin position="50"/>
        <end position="71"/>
    </location>
</feature>
<dbReference type="AlphaFoldDB" id="A0A371JAK9"/>
<dbReference type="InterPro" id="IPR004358">
    <property type="entry name" value="Sig_transdc_His_kin-like_C"/>
</dbReference>
<dbReference type="InterPro" id="IPR003594">
    <property type="entry name" value="HATPase_dom"/>
</dbReference>
<keyword evidence="7" id="KW-0067">ATP-binding</keyword>
<dbReference type="SUPFAM" id="SSF55874">
    <property type="entry name" value="ATPase domain of HSP90 chaperone/DNA topoisomerase II/histidine kinase"/>
    <property type="match status" value="1"/>
</dbReference>
<dbReference type="SUPFAM" id="SSF47384">
    <property type="entry name" value="Homodimeric domain of signal transducing histidine kinase"/>
    <property type="match status" value="1"/>
</dbReference>
<protein>
    <recommendedName>
        <fullName evidence="2">histidine kinase</fullName>
        <ecNumber evidence="2">2.7.13.3</ecNumber>
    </recommendedName>
</protein>
<keyword evidence="8" id="KW-0902">Two-component regulatory system</keyword>
<dbReference type="PANTHER" id="PTHR43711">
    <property type="entry name" value="TWO-COMPONENT HISTIDINE KINASE"/>
    <property type="match status" value="1"/>
</dbReference>
<dbReference type="EMBL" id="NOJY02000001">
    <property type="protein sequence ID" value="RDY29795.1"/>
    <property type="molecule type" value="Genomic_DNA"/>
</dbReference>
<feature type="domain" description="Histidine kinase" evidence="10">
    <location>
        <begin position="634"/>
        <end position="857"/>
    </location>
</feature>
<dbReference type="PANTHER" id="PTHR43711:SF26">
    <property type="entry name" value="SENSOR HISTIDINE KINASE RCSC"/>
    <property type="match status" value="1"/>
</dbReference>
<dbReference type="FunFam" id="3.30.565.10:FF:000037">
    <property type="entry name" value="Hybrid sensor histidine kinase/response regulator"/>
    <property type="match status" value="1"/>
</dbReference>
<feature type="transmembrane region" description="Helical" evidence="9">
    <location>
        <begin position="174"/>
        <end position="196"/>
    </location>
</feature>
<dbReference type="EC" id="2.7.13.3" evidence="2"/>